<dbReference type="VEuPathDB" id="FungiDB:BD410DRAFT_794325"/>
<dbReference type="EMBL" id="ML170221">
    <property type="protein sequence ID" value="TDL17492.1"/>
    <property type="molecule type" value="Genomic_DNA"/>
</dbReference>
<dbReference type="AlphaFoldDB" id="A0A4Y7PRL3"/>
<evidence type="ECO:0000256" key="1">
    <source>
        <dbReference type="SAM" id="SignalP"/>
    </source>
</evidence>
<dbReference type="Proteomes" id="UP000294933">
    <property type="component" value="Unassembled WGS sequence"/>
</dbReference>
<name>A0A4Y7PRL3_9AGAM</name>
<sequence>MRMIIVHFFIILIGIQREFLQAAILRRRIACPFDHLVDPIHFAADLEGHAGQNRHIQQGKYPPQLLSVNVDVDFDDQGFQTS</sequence>
<protein>
    <recommendedName>
        <fullName evidence="4">Secreted protein</fullName>
    </recommendedName>
</protein>
<accession>A0A4Y7PRL3</accession>
<gene>
    <name evidence="2" type="ORF">BD410DRAFT_794325</name>
</gene>
<keyword evidence="3" id="KW-1185">Reference proteome</keyword>
<proteinExistence type="predicted"/>
<organism evidence="2 3">
    <name type="scientific">Rickenella mellea</name>
    <dbReference type="NCBI Taxonomy" id="50990"/>
    <lineage>
        <taxon>Eukaryota</taxon>
        <taxon>Fungi</taxon>
        <taxon>Dikarya</taxon>
        <taxon>Basidiomycota</taxon>
        <taxon>Agaricomycotina</taxon>
        <taxon>Agaricomycetes</taxon>
        <taxon>Hymenochaetales</taxon>
        <taxon>Rickenellaceae</taxon>
        <taxon>Rickenella</taxon>
    </lineage>
</organism>
<keyword evidence="1" id="KW-0732">Signal</keyword>
<feature type="chain" id="PRO_5021290545" description="Secreted protein" evidence="1">
    <location>
        <begin position="23"/>
        <end position="82"/>
    </location>
</feature>
<evidence type="ECO:0008006" key="4">
    <source>
        <dbReference type="Google" id="ProtNLM"/>
    </source>
</evidence>
<reference evidence="2 3" key="1">
    <citation type="submission" date="2018-06" db="EMBL/GenBank/DDBJ databases">
        <title>A transcriptomic atlas of mushroom development highlights an independent origin of complex multicellularity.</title>
        <authorList>
            <consortium name="DOE Joint Genome Institute"/>
            <person name="Krizsan K."/>
            <person name="Almasi E."/>
            <person name="Merenyi Z."/>
            <person name="Sahu N."/>
            <person name="Viragh M."/>
            <person name="Koszo T."/>
            <person name="Mondo S."/>
            <person name="Kiss B."/>
            <person name="Balint B."/>
            <person name="Kues U."/>
            <person name="Barry K."/>
            <person name="Hegedus J.C."/>
            <person name="Henrissat B."/>
            <person name="Johnson J."/>
            <person name="Lipzen A."/>
            <person name="Ohm R."/>
            <person name="Nagy I."/>
            <person name="Pangilinan J."/>
            <person name="Yan J."/>
            <person name="Xiong Y."/>
            <person name="Grigoriev I.V."/>
            <person name="Hibbett D.S."/>
            <person name="Nagy L.G."/>
        </authorList>
    </citation>
    <scope>NUCLEOTIDE SEQUENCE [LARGE SCALE GENOMIC DNA]</scope>
    <source>
        <strain evidence="2 3">SZMC22713</strain>
    </source>
</reference>
<evidence type="ECO:0000313" key="3">
    <source>
        <dbReference type="Proteomes" id="UP000294933"/>
    </source>
</evidence>
<evidence type="ECO:0000313" key="2">
    <source>
        <dbReference type="EMBL" id="TDL17492.1"/>
    </source>
</evidence>
<feature type="signal peptide" evidence="1">
    <location>
        <begin position="1"/>
        <end position="22"/>
    </location>
</feature>